<reference evidence="1" key="1">
    <citation type="submission" date="2021-11" db="EMBL/GenBank/DDBJ databases">
        <title>Description of a new species Pelosinus isolated from the bottom sediments of Lake Baikal.</title>
        <authorList>
            <person name="Zakharyuk A."/>
        </authorList>
    </citation>
    <scope>NUCLEOTIDE SEQUENCE</scope>
    <source>
        <strain evidence="1">Bkl1</strain>
    </source>
</reference>
<name>A0ABS8HUL5_9FIRM</name>
<dbReference type="SUPFAM" id="SSF46785">
    <property type="entry name" value="Winged helix' DNA-binding domain"/>
    <property type="match status" value="1"/>
</dbReference>
<dbReference type="Gene3D" id="1.10.10.10">
    <property type="entry name" value="Winged helix-like DNA-binding domain superfamily/Winged helix DNA-binding domain"/>
    <property type="match status" value="1"/>
</dbReference>
<dbReference type="InterPro" id="IPR036388">
    <property type="entry name" value="WH-like_DNA-bd_sf"/>
</dbReference>
<protein>
    <submittedName>
        <fullName evidence="1">Rrf2 family transcriptional regulator</fullName>
    </submittedName>
</protein>
<dbReference type="EMBL" id="JAJHJB010000020">
    <property type="protein sequence ID" value="MCC5466632.1"/>
    <property type="molecule type" value="Genomic_DNA"/>
</dbReference>
<gene>
    <name evidence="1" type="ORF">LMF89_14885</name>
</gene>
<keyword evidence="2" id="KW-1185">Reference proteome</keyword>
<dbReference type="Proteomes" id="UP001165492">
    <property type="component" value="Unassembled WGS sequence"/>
</dbReference>
<dbReference type="Pfam" id="PF02082">
    <property type="entry name" value="Rrf2"/>
    <property type="match status" value="1"/>
</dbReference>
<comment type="caution">
    <text evidence="1">The sequence shown here is derived from an EMBL/GenBank/DDBJ whole genome shotgun (WGS) entry which is preliminary data.</text>
</comment>
<proteinExistence type="predicted"/>
<dbReference type="PANTHER" id="PTHR33221:SF2">
    <property type="entry name" value="TRANSCRIPTIONAL REGULATOR"/>
    <property type="match status" value="1"/>
</dbReference>
<dbReference type="PROSITE" id="PS51197">
    <property type="entry name" value="HTH_RRF2_2"/>
    <property type="match status" value="1"/>
</dbReference>
<accession>A0ABS8HUL5</accession>
<dbReference type="InterPro" id="IPR000944">
    <property type="entry name" value="Tscrpt_reg_Rrf2"/>
</dbReference>
<dbReference type="NCBIfam" id="TIGR00738">
    <property type="entry name" value="rrf2_super"/>
    <property type="match status" value="1"/>
</dbReference>
<evidence type="ECO:0000313" key="2">
    <source>
        <dbReference type="Proteomes" id="UP001165492"/>
    </source>
</evidence>
<dbReference type="InterPro" id="IPR036390">
    <property type="entry name" value="WH_DNA-bd_sf"/>
</dbReference>
<dbReference type="RefSeq" id="WP_229535754.1">
    <property type="nucleotide sequence ID" value="NZ_JAJHJB010000020.1"/>
</dbReference>
<dbReference type="PANTHER" id="PTHR33221">
    <property type="entry name" value="WINGED HELIX-TURN-HELIX TRANSCRIPTIONAL REGULATOR, RRF2 FAMILY"/>
    <property type="match status" value="1"/>
</dbReference>
<evidence type="ECO:0000313" key="1">
    <source>
        <dbReference type="EMBL" id="MCC5466632.1"/>
    </source>
</evidence>
<sequence length="140" mass="15328">MQFNQATDYAFRVIIHLAELPEGELANSQAIAEEQNIPIGFLQKIIRSLVKGELVKSYRGVDGGFVLATSAEKISLLDVIEVMEGPLDLQRCLKEESACTKGCNAKCPVHTSLAVIQANFTKALSEVNFAGLVGKYKEER</sequence>
<organism evidence="1 2">
    <name type="scientific">Pelosinus baikalensis</name>
    <dbReference type="NCBI Taxonomy" id="2892015"/>
    <lineage>
        <taxon>Bacteria</taxon>
        <taxon>Bacillati</taxon>
        <taxon>Bacillota</taxon>
        <taxon>Negativicutes</taxon>
        <taxon>Selenomonadales</taxon>
        <taxon>Sporomusaceae</taxon>
        <taxon>Pelosinus</taxon>
    </lineage>
</organism>